<dbReference type="GO" id="GO:0003677">
    <property type="term" value="F:DNA binding"/>
    <property type="evidence" value="ECO:0007669"/>
    <property type="project" value="UniProtKB-KW"/>
</dbReference>
<dbReference type="OrthoDB" id="6867563at2"/>
<reference evidence="4 5" key="1">
    <citation type="submission" date="2016-04" db="EMBL/GenBank/DDBJ databases">
        <title>Draft Genome Sequences of Staphylococcus capitis Strain H36, S. capitis Strain H65, S. cohnii Strain H62, S. hominis Strain H69, Mycobacterium iranicum Strain H39, Plantibacter sp. Strain H53, Pseudomonas oryzihabitans Strain H72, and Microbacterium sp. Strain H83, isolated from residential settings.</title>
        <authorList>
            <person name="Lymperopoulou D."/>
            <person name="Adams R.I."/>
            <person name="Lindow S."/>
            <person name="Coil D.A."/>
            <person name="Jospin G."/>
            <person name="Eisen J.A."/>
        </authorList>
    </citation>
    <scope>NUCLEOTIDE SEQUENCE [LARGE SCALE GENOMIC DNA]</scope>
    <source>
        <strain evidence="4 5">H72</strain>
    </source>
</reference>
<dbReference type="Proteomes" id="UP000078356">
    <property type="component" value="Unassembled WGS sequence"/>
</dbReference>
<organism evidence="4 5">
    <name type="scientific">Pseudomonas oryzihabitans</name>
    <dbReference type="NCBI Taxonomy" id="47885"/>
    <lineage>
        <taxon>Bacteria</taxon>
        <taxon>Pseudomonadati</taxon>
        <taxon>Pseudomonadota</taxon>
        <taxon>Gammaproteobacteria</taxon>
        <taxon>Pseudomonadales</taxon>
        <taxon>Pseudomonadaceae</taxon>
        <taxon>Pseudomonas</taxon>
    </lineage>
</organism>
<keyword evidence="2" id="KW-0238">DNA-binding</keyword>
<evidence type="ECO:0000256" key="2">
    <source>
        <dbReference type="ARBA" id="ARBA00023125"/>
    </source>
</evidence>
<evidence type="ECO:0000313" key="5">
    <source>
        <dbReference type="Proteomes" id="UP000078356"/>
    </source>
</evidence>
<dbReference type="AlphaFoldDB" id="A0A178LN02"/>
<dbReference type="PANTHER" id="PTHR40661">
    <property type="match status" value="1"/>
</dbReference>
<comment type="caution">
    <text evidence="4">The sequence shown here is derived from an EMBL/GenBank/DDBJ whole genome shotgun (WGS) entry which is preliminary data.</text>
</comment>
<dbReference type="EMBL" id="LWCR01000003">
    <property type="protein sequence ID" value="OAN31823.1"/>
    <property type="molecule type" value="Genomic_DNA"/>
</dbReference>
<gene>
    <name evidence="4" type="ORF">A4V15_12260</name>
</gene>
<keyword evidence="1" id="KW-0805">Transcription regulation</keyword>
<dbReference type="InterPro" id="IPR036286">
    <property type="entry name" value="LexA/Signal_pep-like_sf"/>
</dbReference>
<sequence>MHYTPEATSHEAFVTRVKDLMDARGLSVQKLALALNENEGTTKNMLYRGTSCNRERLVALAGALGSTVEYLATGVGEPGQTLESVTLIVRSLRELAYEKGLLGEKPDFASEGTFLRTFPLPLQLLQRYGISPGNARAARVDTDAMEPYIKPDEIVVVDIADTTLTEGNFILTHHGSVIVRSVSPVSDLMSFNVANVRYSSMTFSPEDLASGEARVPKVVGRVRFKISTTSL</sequence>
<dbReference type="CDD" id="cd06529">
    <property type="entry name" value="S24_LexA-like"/>
    <property type="match status" value="1"/>
</dbReference>
<dbReference type="InterPro" id="IPR039418">
    <property type="entry name" value="LexA-like"/>
</dbReference>
<keyword evidence="3" id="KW-0804">Transcription</keyword>
<name>A0A178LN02_9PSED</name>
<dbReference type="Gene3D" id="1.10.260.40">
    <property type="entry name" value="lambda repressor-like DNA-binding domains"/>
    <property type="match status" value="1"/>
</dbReference>
<dbReference type="SUPFAM" id="SSF51306">
    <property type="entry name" value="LexA/Signal peptidase"/>
    <property type="match status" value="1"/>
</dbReference>
<dbReference type="InterPro" id="IPR001387">
    <property type="entry name" value="Cro/C1-type_HTH"/>
</dbReference>
<proteinExistence type="predicted"/>
<protein>
    <submittedName>
        <fullName evidence="4">Uncharacterized protein</fullName>
    </submittedName>
</protein>
<dbReference type="Gene3D" id="2.10.109.10">
    <property type="entry name" value="Umud Fragment, subunit A"/>
    <property type="match status" value="1"/>
</dbReference>
<evidence type="ECO:0000313" key="4">
    <source>
        <dbReference type="EMBL" id="OAN31823.1"/>
    </source>
</evidence>
<dbReference type="RefSeq" id="WP_064307033.1">
    <property type="nucleotide sequence ID" value="NZ_LWCR01000003.1"/>
</dbReference>
<dbReference type="CDD" id="cd00093">
    <property type="entry name" value="HTH_XRE"/>
    <property type="match status" value="1"/>
</dbReference>
<evidence type="ECO:0000256" key="3">
    <source>
        <dbReference type="ARBA" id="ARBA00023163"/>
    </source>
</evidence>
<dbReference type="PANTHER" id="PTHR40661:SF3">
    <property type="entry name" value="FELS-1 PROPHAGE TRANSCRIPTIONAL REGULATOR"/>
    <property type="match status" value="1"/>
</dbReference>
<accession>A0A178LN02</accession>
<evidence type="ECO:0000256" key="1">
    <source>
        <dbReference type="ARBA" id="ARBA00023015"/>
    </source>
</evidence>
<dbReference type="SUPFAM" id="SSF47413">
    <property type="entry name" value="lambda repressor-like DNA-binding domains"/>
    <property type="match status" value="1"/>
</dbReference>
<dbReference type="InterPro" id="IPR010982">
    <property type="entry name" value="Lambda_DNA-bd_dom_sf"/>
</dbReference>